<evidence type="ECO:0000256" key="6">
    <source>
        <dbReference type="ARBA" id="ARBA00023163"/>
    </source>
</evidence>
<keyword evidence="2" id="KW-0479">Metal-binding</keyword>
<feature type="compositionally biased region" description="Polar residues" evidence="8">
    <location>
        <begin position="164"/>
        <end position="178"/>
    </location>
</feature>
<dbReference type="PROSITE" id="PS50073">
    <property type="entry name" value="COPPER_FIST_2"/>
    <property type="match status" value="1"/>
</dbReference>
<evidence type="ECO:0000256" key="8">
    <source>
        <dbReference type="SAM" id="MobiDB-lite"/>
    </source>
</evidence>
<keyword evidence="4" id="KW-0186">Copper</keyword>
<feature type="region of interest" description="Disordered" evidence="8">
    <location>
        <begin position="151"/>
        <end position="181"/>
    </location>
</feature>
<feature type="region of interest" description="Disordered" evidence="8">
    <location>
        <begin position="94"/>
        <end position="138"/>
    </location>
</feature>
<keyword evidence="11" id="KW-1185">Reference proteome</keyword>
<comment type="subcellular location">
    <subcellularLocation>
        <location evidence="1">Nucleus</location>
    </subcellularLocation>
</comment>
<accession>A0A2T3AGQ9</accession>
<dbReference type="PANTHER" id="PTHR28088">
    <property type="entry name" value="TRANSCRIPTIONAL ACTIVATOR HAA1-RELATED"/>
    <property type="match status" value="1"/>
</dbReference>
<evidence type="ECO:0000313" key="10">
    <source>
        <dbReference type="EMBL" id="PSR97413.1"/>
    </source>
</evidence>
<dbReference type="AlphaFoldDB" id="A0A2T3AGQ9"/>
<sequence>MIFENGEKFACDSCVRGHRVSNCTHRDRQLQHINKKGRPVSQCQHCRSMRRSKSAHVKCDCGQKTNKCVHLQRPLDGHRETCCCNHGGICSCSHKKEPQSSLDTVPESDSEEESSSVEKTSASRKRRSLPIHTNSEERISQLQFDEFGHHKPTYKHAKPHETTGPYSLTRGHSTQSVGSAGIRSRENLHDDFSDAEGGCMLQAQDQRLSKSETTTPLPPLDVTSAQNWQSSYGTTGGIGMFDGQEDMGGPLFSAALSAVSVDWRQYGLDYGSKDMGTFAPSSYSQAASLGGLDHHSAMPSGNASEIEDFPSVDPLGSYPGSLSTSNVFSFTRSQESLANAVGLSSSDLGLTQTGKEAEENRLLESAAPMAPEDTVLNSFVPDMSEFQDDAYFWFQQQGYSGLPTDEPSNTADPTFWNMG</sequence>
<evidence type="ECO:0000313" key="11">
    <source>
        <dbReference type="Proteomes" id="UP000241462"/>
    </source>
</evidence>
<feature type="compositionally biased region" description="Acidic residues" evidence="8">
    <location>
        <begin position="106"/>
        <end position="115"/>
    </location>
</feature>
<dbReference type="EMBL" id="KZ678391">
    <property type="protein sequence ID" value="PSR97413.1"/>
    <property type="molecule type" value="Genomic_DNA"/>
</dbReference>
<evidence type="ECO:0000256" key="7">
    <source>
        <dbReference type="ARBA" id="ARBA00023242"/>
    </source>
</evidence>
<evidence type="ECO:0000259" key="9">
    <source>
        <dbReference type="PROSITE" id="PS50073"/>
    </source>
</evidence>
<dbReference type="InterPro" id="IPR051763">
    <property type="entry name" value="Copper_Homeo_Regul"/>
</dbReference>
<dbReference type="PRINTS" id="PR00617">
    <property type="entry name" value="COPPERFIST"/>
</dbReference>
<keyword evidence="5" id="KW-0805">Transcription regulation</keyword>
<dbReference type="GO" id="GO:0045944">
    <property type="term" value="P:positive regulation of transcription by RNA polymerase II"/>
    <property type="evidence" value="ECO:0007669"/>
    <property type="project" value="TreeGrafter"/>
</dbReference>
<dbReference type="Gene3D" id="3.90.430.10">
    <property type="entry name" value="Copper fist DNA-binding domain"/>
    <property type="match status" value="1"/>
</dbReference>
<dbReference type="FunFam" id="3.90.430.10:FF:000001">
    <property type="entry name" value="Copper fist DNA-binding protein"/>
    <property type="match status" value="1"/>
</dbReference>
<dbReference type="InParanoid" id="A0A2T3AGQ9"/>
<feature type="domain" description="Copper-fist" evidence="9">
    <location>
        <begin position="1"/>
        <end position="40"/>
    </location>
</feature>
<dbReference type="GO" id="GO:0006878">
    <property type="term" value="P:intracellular copper ion homeostasis"/>
    <property type="evidence" value="ECO:0007669"/>
    <property type="project" value="TreeGrafter"/>
</dbReference>
<name>A0A2T3AGQ9_9PEZI</name>
<dbReference type="InterPro" id="IPR001083">
    <property type="entry name" value="Cu_fist_DNA-bd_dom"/>
</dbReference>
<evidence type="ECO:0000256" key="2">
    <source>
        <dbReference type="ARBA" id="ARBA00022723"/>
    </source>
</evidence>
<gene>
    <name evidence="10" type="ORF">BD289DRAFT_450923</name>
</gene>
<dbReference type="STRING" id="2025994.A0A2T3AGQ9"/>
<dbReference type="SMART" id="SM01090">
    <property type="entry name" value="Copper-fist"/>
    <property type="match status" value="1"/>
</dbReference>
<evidence type="ECO:0000256" key="3">
    <source>
        <dbReference type="ARBA" id="ARBA00022833"/>
    </source>
</evidence>
<dbReference type="Proteomes" id="UP000241462">
    <property type="component" value="Unassembled WGS sequence"/>
</dbReference>
<evidence type="ECO:0000256" key="4">
    <source>
        <dbReference type="ARBA" id="ARBA00023008"/>
    </source>
</evidence>
<protein>
    <recommendedName>
        <fullName evidence="9">Copper-fist domain-containing protein</fullName>
    </recommendedName>
</protein>
<keyword evidence="6" id="KW-0804">Transcription</keyword>
<keyword evidence="7" id="KW-0539">Nucleus</keyword>
<dbReference type="GO" id="GO:0000978">
    <property type="term" value="F:RNA polymerase II cis-regulatory region sequence-specific DNA binding"/>
    <property type="evidence" value="ECO:0007669"/>
    <property type="project" value="TreeGrafter"/>
</dbReference>
<dbReference type="PANTHER" id="PTHR28088:SF5">
    <property type="entry name" value="TRANSCRIPTIONAL ACTIVATOR HAA1-RELATED"/>
    <property type="match status" value="1"/>
</dbReference>
<dbReference type="GO" id="GO:0005634">
    <property type="term" value="C:nucleus"/>
    <property type="evidence" value="ECO:0007669"/>
    <property type="project" value="UniProtKB-SubCell"/>
</dbReference>
<dbReference type="GO" id="GO:0006879">
    <property type="term" value="P:intracellular iron ion homeostasis"/>
    <property type="evidence" value="ECO:0007669"/>
    <property type="project" value="TreeGrafter"/>
</dbReference>
<dbReference type="InterPro" id="IPR036395">
    <property type="entry name" value="Cu_fist_DNA-bd_dom_sf"/>
</dbReference>
<evidence type="ECO:0000256" key="5">
    <source>
        <dbReference type="ARBA" id="ARBA00023015"/>
    </source>
</evidence>
<proteinExistence type="predicted"/>
<organism evidence="10 11">
    <name type="scientific">Coniella lustricola</name>
    <dbReference type="NCBI Taxonomy" id="2025994"/>
    <lineage>
        <taxon>Eukaryota</taxon>
        <taxon>Fungi</taxon>
        <taxon>Dikarya</taxon>
        <taxon>Ascomycota</taxon>
        <taxon>Pezizomycotina</taxon>
        <taxon>Sordariomycetes</taxon>
        <taxon>Sordariomycetidae</taxon>
        <taxon>Diaporthales</taxon>
        <taxon>Schizoparmaceae</taxon>
        <taxon>Coniella</taxon>
    </lineage>
</organism>
<dbReference type="OrthoDB" id="5600085at2759"/>
<dbReference type="SMART" id="SM00412">
    <property type="entry name" value="Cu_FIST"/>
    <property type="match status" value="1"/>
</dbReference>
<dbReference type="SUPFAM" id="SSF57879">
    <property type="entry name" value="Zinc domain conserved in yeast copper-regulated transcription factors"/>
    <property type="match status" value="1"/>
</dbReference>
<dbReference type="Pfam" id="PF00649">
    <property type="entry name" value="Copper-fist"/>
    <property type="match status" value="1"/>
</dbReference>
<dbReference type="GO" id="GO:0005507">
    <property type="term" value="F:copper ion binding"/>
    <property type="evidence" value="ECO:0007669"/>
    <property type="project" value="InterPro"/>
</dbReference>
<keyword evidence="3" id="KW-0862">Zinc</keyword>
<dbReference type="GO" id="GO:0000981">
    <property type="term" value="F:DNA-binding transcription factor activity, RNA polymerase II-specific"/>
    <property type="evidence" value="ECO:0007669"/>
    <property type="project" value="TreeGrafter"/>
</dbReference>
<evidence type="ECO:0000256" key="1">
    <source>
        <dbReference type="ARBA" id="ARBA00004123"/>
    </source>
</evidence>
<reference evidence="10 11" key="1">
    <citation type="journal article" date="2018" name="Mycol. Prog.">
        <title>Coniella lustricola, a new species from submerged detritus.</title>
        <authorList>
            <person name="Raudabaugh D.B."/>
            <person name="Iturriaga T."/>
            <person name="Carver A."/>
            <person name="Mondo S."/>
            <person name="Pangilinan J."/>
            <person name="Lipzen A."/>
            <person name="He G."/>
            <person name="Amirebrahimi M."/>
            <person name="Grigoriev I.V."/>
            <person name="Miller A.N."/>
        </authorList>
    </citation>
    <scope>NUCLEOTIDE SEQUENCE [LARGE SCALE GENOMIC DNA]</scope>
    <source>
        <strain evidence="10 11">B22-T-1</strain>
    </source>
</reference>